<organism evidence="6 7">
    <name type="scientific">Kingdonia uniflora</name>
    <dbReference type="NCBI Taxonomy" id="39325"/>
    <lineage>
        <taxon>Eukaryota</taxon>
        <taxon>Viridiplantae</taxon>
        <taxon>Streptophyta</taxon>
        <taxon>Embryophyta</taxon>
        <taxon>Tracheophyta</taxon>
        <taxon>Spermatophyta</taxon>
        <taxon>Magnoliopsida</taxon>
        <taxon>Ranunculales</taxon>
        <taxon>Circaeasteraceae</taxon>
        <taxon>Kingdonia</taxon>
    </lineage>
</organism>
<dbReference type="InterPro" id="IPR036396">
    <property type="entry name" value="Cyt_P450_sf"/>
</dbReference>
<dbReference type="SUPFAM" id="SSF48264">
    <property type="entry name" value="Cytochrome P450"/>
    <property type="match status" value="1"/>
</dbReference>
<dbReference type="InterPro" id="IPR017972">
    <property type="entry name" value="Cyt_P450_CS"/>
</dbReference>
<dbReference type="InterPro" id="IPR001128">
    <property type="entry name" value="Cyt_P450"/>
</dbReference>
<dbReference type="Gene3D" id="1.10.630.10">
    <property type="entry name" value="Cytochrome P450"/>
    <property type="match status" value="1"/>
</dbReference>
<evidence type="ECO:0008006" key="8">
    <source>
        <dbReference type="Google" id="ProtNLM"/>
    </source>
</evidence>
<dbReference type="GO" id="GO:0004497">
    <property type="term" value="F:monooxygenase activity"/>
    <property type="evidence" value="ECO:0007669"/>
    <property type="project" value="UniProtKB-KW"/>
</dbReference>
<dbReference type="InterPro" id="IPR002401">
    <property type="entry name" value="Cyt_P450_E_grp-I"/>
</dbReference>
<dbReference type="PROSITE" id="PS00086">
    <property type="entry name" value="CYTOCHROME_P450"/>
    <property type="match status" value="1"/>
</dbReference>
<evidence type="ECO:0000256" key="4">
    <source>
        <dbReference type="PIRSR" id="PIRSR602401-1"/>
    </source>
</evidence>
<reference evidence="6 7" key="1">
    <citation type="journal article" date="2020" name="IScience">
        <title>Genome Sequencing of the Endangered Kingdonia uniflora (Circaeasteraceae, Ranunculales) Reveals Potential Mechanisms of Evolutionary Specialization.</title>
        <authorList>
            <person name="Sun Y."/>
            <person name="Deng T."/>
            <person name="Zhang A."/>
            <person name="Moore M.J."/>
            <person name="Landis J.B."/>
            <person name="Lin N."/>
            <person name="Zhang H."/>
            <person name="Zhang X."/>
            <person name="Huang J."/>
            <person name="Zhang X."/>
            <person name="Sun H."/>
            <person name="Wang H."/>
        </authorList>
    </citation>
    <scope>NUCLEOTIDE SEQUENCE [LARGE SCALE GENOMIC DNA]</scope>
    <source>
        <strain evidence="6">TB1705</strain>
        <tissue evidence="6">Leaf</tissue>
    </source>
</reference>
<dbReference type="GO" id="GO:0005506">
    <property type="term" value="F:iron ion binding"/>
    <property type="evidence" value="ECO:0007669"/>
    <property type="project" value="InterPro"/>
</dbReference>
<evidence type="ECO:0000256" key="5">
    <source>
        <dbReference type="RuleBase" id="RU000461"/>
    </source>
</evidence>
<keyword evidence="5" id="KW-0560">Oxidoreductase</keyword>
<keyword evidence="4 5" id="KW-0349">Heme</keyword>
<dbReference type="AlphaFoldDB" id="A0A7J7MRV9"/>
<dbReference type="Proteomes" id="UP000541444">
    <property type="component" value="Unassembled WGS sequence"/>
</dbReference>
<gene>
    <name evidence="6" type="ORF">GIB67_004448</name>
</gene>
<feature type="binding site" description="axial binding residue" evidence="4">
    <location>
        <position position="455"/>
    </location>
    <ligand>
        <name>heme</name>
        <dbReference type="ChEBI" id="CHEBI:30413"/>
    </ligand>
    <ligandPart>
        <name>Fe</name>
        <dbReference type="ChEBI" id="CHEBI:18248"/>
    </ligandPart>
</feature>
<dbReference type="PRINTS" id="PR00463">
    <property type="entry name" value="EP450I"/>
</dbReference>
<keyword evidence="5" id="KW-0503">Monooxygenase</keyword>
<dbReference type="Pfam" id="PF00067">
    <property type="entry name" value="p450"/>
    <property type="match status" value="1"/>
</dbReference>
<protein>
    <recommendedName>
        <fullName evidence="8">Cytochrome P450 71A1</fullName>
    </recommendedName>
</protein>
<dbReference type="GO" id="GO:0020037">
    <property type="term" value="F:heme binding"/>
    <property type="evidence" value="ECO:0007669"/>
    <property type="project" value="InterPro"/>
</dbReference>
<dbReference type="GO" id="GO:0016705">
    <property type="term" value="F:oxidoreductase activity, acting on paired donors, with incorporation or reduction of molecular oxygen"/>
    <property type="evidence" value="ECO:0007669"/>
    <property type="project" value="InterPro"/>
</dbReference>
<keyword evidence="3 4" id="KW-0408">Iron</keyword>
<evidence type="ECO:0000256" key="3">
    <source>
        <dbReference type="ARBA" id="ARBA00023004"/>
    </source>
</evidence>
<sequence length="516" mass="59111">MLPVLQWLEEQQIPLSLVISLIFLLLFLSNSNRSAPKTKLNMPPSPTRLPIIGNLHQLGTFPHRNLQRLAKKHGPLMLMHLGQYPTLIISSADAAREIMKTQDHIFSNKPHASFPDRLFYGKDVAFAPYGEYWRQTRKICVLQLLSTHKVQSYRTVREEETVLMIKKISESCSLKFDLSEVLISFTNDIICRVALGRKYFGDHESGERMRKMLREFVNLVGVFNVGDFIPRLNWVNNFNGLEKRVEKSFREVDCFLDGVIEEHVCKKLRQRQDGSGFGEDGEDFVDVLLGVEESSIGVPFSRDNIKAIVMDMFEAGTDSIFTVIEWAMAELIRHPHIMKEVQEEIREIMKFKPKVEESDLNKIQHSLQLVIKETLRLHPPISLFIPRESLENTKIQGYDIPAKTRVIINAWAIGRDPVSWEDPEEFRPKRFMNSTIDYKGHDFELIPFGAGRRGCPGTMFAIANVELGLANLLYRFDWTLPGGLSGEKLDMAETFGVSVHKKDPLVLIATPYLIKT</sequence>
<keyword evidence="2 4" id="KW-0479">Metal-binding</keyword>
<dbReference type="EMBL" id="JACGCM010001275">
    <property type="protein sequence ID" value="KAF6157510.1"/>
    <property type="molecule type" value="Genomic_DNA"/>
</dbReference>
<dbReference type="PANTHER" id="PTHR47955">
    <property type="entry name" value="CYTOCHROME P450 FAMILY 71 PROTEIN"/>
    <property type="match status" value="1"/>
</dbReference>
<name>A0A7J7MRV9_9MAGN</name>
<evidence type="ECO:0000256" key="2">
    <source>
        <dbReference type="ARBA" id="ARBA00022723"/>
    </source>
</evidence>
<dbReference type="OrthoDB" id="1470350at2759"/>
<accession>A0A7J7MRV9</accession>
<comment type="cofactor">
    <cofactor evidence="4">
        <name>heme</name>
        <dbReference type="ChEBI" id="CHEBI:30413"/>
    </cofactor>
</comment>
<proteinExistence type="inferred from homology"/>
<dbReference type="FunFam" id="1.10.630.10:FF:000011">
    <property type="entry name" value="Cytochrome P450 83B1"/>
    <property type="match status" value="1"/>
</dbReference>
<dbReference type="PANTHER" id="PTHR47955:SF15">
    <property type="entry name" value="CYTOCHROME P450 71A2-LIKE"/>
    <property type="match status" value="1"/>
</dbReference>
<evidence type="ECO:0000313" key="7">
    <source>
        <dbReference type="Proteomes" id="UP000541444"/>
    </source>
</evidence>
<comment type="caution">
    <text evidence="6">The sequence shown here is derived from an EMBL/GenBank/DDBJ whole genome shotgun (WGS) entry which is preliminary data.</text>
</comment>
<dbReference type="GO" id="GO:0044550">
    <property type="term" value="P:secondary metabolite biosynthetic process"/>
    <property type="evidence" value="ECO:0007669"/>
    <property type="project" value="UniProtKB-ARBA"/>
</dbReference>
<evidence type="ECO:0000313" key="6">
    <source>
        <dbReference type="EMBL" id="KAF6157510.1"/>
    </source>
</evidence>
<keyword evidence="7" id="KW-1185">Reference proteome</keyword>
<dbReference type="CDD" id="cd11072">
    <property type="entry name" value="CYP71-like"/>
    <property type="match status" value="1"/>
</dbReference>
<dbReference type="PRINTS" id="PR00385">
    <property type="entry name" value="P450"/>
</dbReference>
<comment type="similarity">
    <text evidence="1 5">Belongs to the cytochrome P450 family.</text>
</comment>
<evidence type="ECO:0000256" key="1">
    <source>
        <dbReference type="ARBA" id="ARBA00010617"/>
    </source>
</evidence>